<dbReference type="InterPro" id="IPR040256">
    <property type="entry name" value="At4g02000-like"/>
</dbReference>
<reference evidence="2 3" key="1">
    <citation type="submission" date="2023-01" db="EMBL/GenBank/DDBJ databases">
        <authorList>
            <person name="Kreplak J."/>
        </authorList>
    </citation>
    <scope>NUCLEOTIDE SEQUENCE [LARGE SCALE GENOMIC DNA]</scope>
</reference>
<proteinExistence type="predicted"/>
<keyword evidence="1" id="KW-0812">Transmembrane</keyword>
<dbReference type="EMBL" id="OX451737">
    <property type="protein sequence ID" value="CAI8600031.1"/>
    <property type="molecule type" value="Genomic_DNA"/>
</dbReference>
<name>A0AAV0ZQ38_VICFA</name>
<dbReference type="PANTHER" id="PTHR31286:SF176">
    <property type="entry name" value="DUF4283 DOMAIN PROTEIN"/>
    <property type="match status" value="1"/>
</dbReference>
<protein>
    <recommendedName>
        <fullName evidence="4">DUF4283 domain-containing protein</fullName>
    </recommendedName>
</protein>
<keyword evidence="1" id="KW-0472">Membrane</keyword>
<sequence length="164" mass="18782">MRRRWSRQLSEVDGDRPSITIPEEEYKAGLNESENNLHGRVLWPKGSTPLTVAAIRVKLSKIWPEVKNWGMLFLGKGYYELTFSSAEDMRRVRAPGSINLSPGTMKLFAQTKDFNPSLQHNTVAQVWVRFFGISQEYLRPRILFAIASYVRTPICIVVALINLE</sequence>
<feature type="transmembrane region" description="Helical" evidence="1">
    <location>
        <begin position="142"/>
        <end position="163"/>
    </location>
</feature>
<evidence type="ECO:0000313" key="3">
    <source>
        <dbReference type="Proteomes" id="UP001157006"/>
    </source>
</evidence>
<accession>A0AAV0ZQ38</accession>
<dbReference type="PANTHER" id="PTHR31286">
    <property type="entry name" value="GLYCINE-RICH CELL WALL STRUCTURAL PROTEIN 1.8-LIKE"/>
    <property type="match status" value="1"/>
</dbReference>
<evidence type="ECO:0000313" key="2">
    <source>
        <dbReference type="EMBL" id="CAI8600031.1"/>
    </source>
</evidence>
<dbReference type="Proteomes" id="UP001157006">
    <property type="component" value="Chromosome 2"/>
</dbReference>
<keyword evidence="3" id="KW-1185">Reference proteome</keyword>
<dbReference type="AlphaFoldDB" id="A0AAV0ZQ38"/>
<keyword evidence="1" id="KW-1133">Transmembrane helix</keyword>
<organism evidence="2 3">
    <name type="scientific">Vicia faba</name>
    <name type="common">Broad bean</name>
    <name type="synonym">Faba vulgaris</name>
    <dbReference type="NCBI Taxonomy" id="3906"/>
    <lineage>
        <taxon>Eukaryota</taxon>
        <taxon>Viridiplantae</taxon>
        <taxon>Streptophyta</taxon>
        <taxon>Embryophyta</taxon>
        <taxon>Tracheophyta</taxon>
        <taxon>Spermatophyta</taxon>
        <taxon>Magnoliopsida</taxon>
        <taxon>eudicotyledons</taxon>
        <taxon>Gunneridae</taxon>
        <taxon>Pentapetalae</taxon>
        <taxon>rosids</taxon>
        <taxon>fabids</taxon>
        <taxon>Fabales</taxon>
        <taxon>Fabaceae</taxon>
        <taxon>Papilionoideae</taxon>
        <taxon>50 kb inversion clade</taxon>
        <taxon>NPAAA clade</taxon>
        <taxon>Hologalegina</taxon>
        <taxon>IRL clade</taxon>
        <taxon>Fabeae</taxon>
        <taxon>Vicia</taxon>
    </lineage>
</organism>
<evidence type="ECO:0008006" key="4">
    <source>
        <dbReference type="Google" id="ProtNLM"/>
    </source>
</evidence>
<evidence type="ECO:0000256" key="1">
    <source>
        <dbReference type="SAM" id="Phobius"/>
    </source>
</evidence>
<gene>
    <name evidence="2" type="ORF">VFH_II202400</name>
</gene>